<dbReference type="PANTHER" id="PTHR37829">
    <property type="entry name" value="PHAGE-LIKE ELEMENT PBSX PROTEIN XKDT"/>
    <property type="match status" value="1"/>
</dbReference>
<gene>
    <name evidence="1" type="ORF">FC87_GL000739</name>
</gene>
<evidence type="ECO:0000313" key="2">
    <source>
        <dbReference type="Proteomes" id="UP000051586"/>
    </source>
</evidence>
<evidence type="ECO:0000313" key="1">
    <source>
        <dbReference type="EMBL" id="KRM91607.1"/>
    </source>
</evidence>
<dbReference type="InterPro" id="IPR052399">
    <property type="entry name" value="Phage_Baseplate_Assmbl_Protein"/>
</dbReference>
<dbReference type="AlphaFoldDB" id="A0A0R2CJE5"/>
<accession>A0A0R2CJE5</accession>
<name>A0A0R2CJE5_9LACO</name>
<protein>
    <submittedName>
        <fullName evidence="1">Phage Mu gp47 related protein</fullName>
    </submittedName>
</protein>
<sequence>MGMTNNGYQLPSLSEIRKDVDNLFIKYFGEDIDLTDGQIEGLLSGILATVSSQNEQLGQAIYKAMFIQSSSGKNLEDHGTDIGIYRKLATESDVDLQIDSYVDPSNPTIVPAGTQFGTADGHLFATLAELKLTEPASYTDSGGKEHPLTDKYGNALARGTVQAKSMEAGYAENVMPNTIIVAENVVGGFYAVTNLDSATGGSDAETDEQLRNRILVNNRHVPSETKSGIETAIKNIAGVTDSRLIANNTMQDDSYGNPPKSCHLYVIGGDDIEIATTYFNHLTPVSTTVGKISVEVLDIAKKPVEIKFDRAKTVPIYIDVVLTVDDTQFNADSAPETIKKNILSYLSLLTMGSDVLFSQLFAPAYSVSGVKNVQIKLGTSQDSMSENDISVDQFELPVSSRDLISIEVRS</sequence>
<dbReference type="PANTHER" id="PTHR37829:SF3">
    <property type="entry name" value="PROTEIN JAYE-RELATED"/>
    <property type="match status" value="1"/>
</dbReference>
<dbReference type="STRING" id="1423745.GCA_001311215_01836"/>
<organism evidence="1 2">
    <name type="scientific">Fructilactobacillus florum DSM 22689 = JCM 16035</name>
    <dbReference type="NCBI Taxonomy" id="1423745"/>
    <lineage>
        <taxon>Bacteria</taxon>
        <taxon>Bacillati</taxon>
        <taxon>Bacillota</taxon>
        <taxon>Bacilli</taxon>
        <taxon>Lactobacillales</taxon>
        <taxon>Lactobacillaceae</taxon>
        <taxon>Fructilactobacillus</taxon>
    </lineage>
</organism>
<reference evidence="1 2" key="1">
    <citation type="journal article" date="2015" name="Genome Announc.">
        <title>Expanding the biotechnology potential of lactobacilli through comparative genomics of 213 strains and associated genera.</title>
        <authorList>
            <person name="Sun Z."/>
            <person name="Harris H.M."/>
            <person name="McCann A."/>
            <person name="Guo C."/>
            <person name="Argimon S."/>
            <person name="Zhang W."/>
            <person name="Yang X."/>
            <person name="Jeffery I.B."/>
            <person name="Cooney J.C."/>
            <person name="Kagawa T.F."/>
            <person name="Liu W."/>
            <person name="Song Y."/>
            <person name="Salvetti E."/>
            <person name="Wrobel A."/>
            <person name="Rasinkangas P."/>
            <person name="Parkhill J."/>
            <person name="Rea M.C."/>
            <person name="O'Sullivan O."/>
            <person name="Ritari J."/>
            <person name="Douillard F.P."/>
            <person name="Paul Ross R."/>
            <person name="Yang R."/>
            <person name="Briner A.E."/>
            <person name="Felis G.E."/>
            <person name="de Vos W.M."/>
            <person name="Barrangou R."/>
            <person name="Klaenhammer T.R."/>
            <person name="Caufield P.W."/>
            <person name="Cui Y."/>
            <person name="Zhang H."/>
            <person name="O'Toole P.W."/>
        </authorList>
    </citation>
    <scope>NUCLEOTIDE SEQUENCE [LARGE SCALE GENOMIC DNA]</scope>
    <source>
        <strain evidence="1 2">DSM 22689</strain>
    </source>
</reference>
<dbReference type="EMBL" id="AYZI01000004">
    <property type="protein sequence ID" value="KRM91607.1"/>
    <property type="molecule type" value="Genomic_DNA"/>
</dbReference>
<proteinExistence type="predicted"/>
<dbReference type="Proteomes" id="UP000051586">
    <property type="component" value="Unassembled WGS sequence"/>
</dbReference>
<comment type="caution">
    <text evidence="1">The sequence shown here is derived from an EMBL/GenBank/DDBJ whole genome shotgun (WGS) entry which is preliminary data.</text>
</comment>
<dbReference type="RefSeq" id="WP_056961580.1">
    <property type="nucleotide sequence ID" value="NZ_AYZI01000004.1"/>
</dbReference>
<dbReference type="PATRIC" id="fig|1423745.4.peg.787"/>